<keyword evidence="4" id="KW-0560">Oxidoreductase</keyword>
<protein>
    <submittedName>
        <fullName evidence="7">FMN-linked oxidoreductase</fullName>
    </submittedName>
</protein>
<dbReference type="Gene3D" id="3.20.20.70">
    <property type="entry name" value="Aldolase class I"/>
    <property type="match status" value="1"/>
</dbReference>
<keyword evidence="5" id="KW-0812">Transmembrane</keyword>
<dbReference type="PANTHER" id="PTHR43656:SF2">
    <property type="entry name" value="BINDING OXIDOREDUCTASE, PUTATIVE (AFU_ORTHOLOGUE AFUA_2G08260)-RELATED"/>
    <property type="match status" value="1"/>
</dbReference>
<comment type="similarity">
    <text evidence="1">Belongs to the NADH:flavin oxidoreductase/NADH oxidase family.</text>
</comment>
<organism evidence="7 8">
    <name type="scientific">Phanerochaete sordida</name>
    <dbReference type="NCBI Taxonomy" id="48140"/>
    <lineage>
        <taxon>Eukaryota</taxon>
        <taxon>Fungi</taxon>
        <taxon>Dikarya</taxon>
        <taxon>Basidiomycota</taxon>
        <taxon>Agaricomycotina</taxon>
        <taxon>Agaricomycetes</taxon>
        <taxon>Polyporales</taxon>
        <taxon>Phanerochaetaceae</taxon>
        <taxon>Phanerochaete</taxon>
    </lineage>
</organism>
<dbReference type="GO" id="GO:0016491">
    <property type="term" value="F:oxidoreductase activity"/>
    <property type="evidence" value="ECO:0007669"/>
    <property type="project" value="UniProtKB-KW"/>
</dbReference>
<evidence type="ECO:0000259" key="6">
    <source>
        <dbReference type="Pfam" id="PF00724"/>
    </source>
</evidence>
<feature type="domain" description="NADH:flavin oxidoreductase/NADH oxidase N-terminal" evidence="6">
    <location>
        <begin position="42"/>
        <end position="394"/>
    </location>
</feature>
<dbReference type="PANTHER" id="PTHR43656">
    <property type="entry name" value="BINDING OXIDOREDUCTASE, PUTATIVE (AFU_ORTHOLOGUE AFUA_2G08260)-RELATED"/>
    <property type="match status" value="1"/>
</dbReference>
<dbReference type="OrthoDB" id="1663137at2759"/>
<feature type="transmembrane region" description="Helical" evidence="5">
    <location>
        <begin position="503"/>
        <end position="522"/>
    </location>
</feature>
<dbReference type="Proteomes" id="UP000703269">
    <property type="component" value="Unassembled WGS sequence"/>
</dbReference>
<dbReference type="SUPFAM" id="SSF51395">
    <property type="entry name" value="FMN-linked oxidoreductases"/>
    <property type="match status" value="1"/>
</dbReference>
<evidence type="ECO:0000256" key="1">
    <source>
        <dbReference type="ARBA" id="ARBA00005979"/>
    </source>
</evidence>
<evidence type="ECO:0000256" key="5">
    <source>
        <dbReference type="SAM" id="Phobius"/>
    </source>
</evidence>
<dbReference type="Pfam" id="PF00724">
    <property type="entry name" value="Oxidored_FMN"/>
    <property type="match status" value="1"/>
</dbReference>
<dbReference type="GO" id="GO:0010181">
    <property type="term" value="F:FMN binding"/>
    <property type="evidence" value="ECO:0007669"/>
    <property type="project" value="InterPro"/>
</dbReference>
<dbReference type="EMBL" id="BPQB01000002">
    <property type="protein sequence ID" value="GJE85310.1"/>
    <property type="molecule type" value="Genomic_DNA"/>
</dbReference>
<reference evidence="7 8" key="1">
    <citation type="submission" date="2021-08" db="EMBL/GenBank/DDBJ databases">
        <title>Draft Genome Sequence of Phanerochaete sordida strain YK-624.</title>
        <authorList>
            <person name="Mori T."/>
            <person name="Dohra H."/>
            <person name="Suzuki T."/>
            <person name="Kawagishi H."/>
            <person name="Hirai H."/>
        </authorList>
    </citation>
    <scope>NUCLEOTIDE SEQUENCE [LARGE SCALE GENOMIC DNA]</scope>
    <source>
        <strain evidence="7 8">YK-624</strain>
    </source>
</reference>
<evidence type="ECO:0000313" key="7">
    <source>
        <dbReference type="EMBL" id="GJE85310.1"/>
    </source>
</evidence>
<comment type="caution">
    <text evidence="7">The sequence shown here is derived from an EMBL/GenBank/DDBJ whole genome shotgun (WGS) entry which is preliminary data.</text>
</comment>
<keyword evidence="3" id="KW-0288">FMN</keyword>
<dbReference type="InterPro" id="IPR013785">
    <property type="entry name" value="Aldolase_TIM"/>
</dbReference>
<keyword evidence="2" id="KW-0285">Flavoprotein</keyword>
<gene>
    <name evidence="7" type="ORF">PsYK624_013890</name>
</gene>
<keyword evidence="5" id="KW-1133">Transmembrane helix</keyword>
<keyword evidence="5" id="KW-0472">Membrane</keyword>
<name>A0A9P3FZR4_9APHY</name>
<dbReference type="InterPro" id="IPR051799">
    <property type="entry name" value="NADH_flavin_oxidoreductase"/>
</dbReference>
<dbReference type="AlphaFoldDB" id="A0A9P3FZR4"/>
<sequence length="524" mass="57010">MPGHADGEASDILSHQEPPAVAEPDAALLSPVPLPCGLTSPNRLVKVAMYEHLAALFGGPPNAQHYALYSKWAQGSWGIIMTGNVQVDSHHLSLGRDMVVPPALTDDAVAPFKALAHIIHGEYTAEGPLAIMQLSHCGRQSANILGGRWPFVSPLAPSALRLDLDKSPPWTVSGLLSRLMFQTPREMSRQDIEGVVRAFARGAHLALRSGFDGVEIHAGHGYLIAEFISPQSNVRMDEYSSSTSPLRLLSQVVLAIREVVPPRFAIGIKLNAADYAQGSCDEDLVLQHVREIAEWRTVDFIEVSGGNYENPEFISGGSGSKRQAIFSRFSKSALRELEKLQEASPGLQRPLVLLTGGLSSVDVMTSALDHNHADLLGIGRLSVLCPHLPSTLKEPARNHLEPPALVPGIKPWDMEPLYSPTSWHTVEMVVLLPVLYLWNLIPTSLRPRFPRLIGAGAEMAWYTVAMRNLAAAGTPDYRHIYAGPGLGAVVRMWLYVAPGDWSWLWLLAPVCCAASAALYFSADR</sequence>
<proteinExistence type="inferred from homology"/>
<dbReference type="InterPro" id="IPR001155">
    <property type="entry name" value="OxRdtase_FMN_N"/>
</dbReference>
<evidence type="ECO:0000256" key="4">
    <source>
        <dbReference type="ARBA" id="ARBA00023002"/>
    </source>
</evidence>
<evidence type="ECO:0000256" key="3">
    <source>
        <dbReference type="ARBA" id="ARBA00022643"/>
    </source>
</evidence>
<evidence type="ECO:0000313" key="8">
    <source>
        <dbReference type="Proteomes" id="UP000703269"/>
    </source>
</evidence>
<accession>A0A9P3FZR4</accession>
<keyword evidence="8" id="KW-1185">Reference proteome</keyword>
<evidence type="ECO:0000256" key="2">
    <source>
        <dbReference type="ARBA" id="ARBA00022630"/>
    </source>
</evidence>